<dbReference type="GO" id="GO:0051920">
    <property type="term" value="F:peroxiredoxin activity"/>
    <property type="evidence" value="ECO:0007669"/>
    <property type="project" value="InterPro"/>
</dbReference>
<dbReference type="Gene3D" id="1.20.1290.10">
    <property type="entry name" value="AhpD-like"/>
    <property type="match status" value="1"/>
</dbReference>
<dbReference type="InterPro" id="IPR004675">
    <property type="entry name" value="AhpD_core"/>
</dbReference>
<dbReference type="PANTHER" id="PTHR33930:SF2">
    <property type="entry name" value="BLR3452 PROTEIN"/>
    <property type="match status" value="1"/>
</dbReference>
<gene>
    <name evidence="2" type="ORF">HRJ53_22510</name>
</gene>
<dbReference type="NCBIfam" id="TIGR00778">
    <property type="entry name" value="ahpD_dom"/>
    <property type="match status" value="1"/>
</dbReference>
<proteinExistence type="predicted"/>
<organism evidence="2 3">
    <name type="scientific">Candidatus Acidiferrum panamense</name>
    <dbReference type="NCBI Taxonomy" id="2741543"/>
    <lineage>
        <taxon>Bacteria</taxon>
        <taxon>Pseudomonadati</taxon>
        <taxon>Acidobacteriota</taxon>
        <taxon>Terriglobia</taxon>
        <taxon>Candidatus Acidiferrales</taxon>
        <taxon>Candidatus Acidiferrum</taxon>
    </lineage>
</organism>
<evidence type="ECO:0000259" key="1">
    <source>
        <dbReference type="Pfam" id="PF02627"/>
    </source>
</evidence>
<dbReference type="Pfam" id="PF02627">
    <property type="entry name" value="CMD"/>
    <property type="match status" value="1"/>
</dbReference>
<keyword evidence="3" id="KW-1185">Reference proteome</keyword>
<dbReference type="SUPFAM" id="SSF69118">
    <property type="entry name" value="AhpD-like"/>
    <property type="match status" value="1"/>
</dbReference>
<protein>
    <submittedName>
        <fullName evidence="2">Carboxymuconolactone decarboxylase family protein</fullName>
    </submittedName>
</protein>
<dbReference type="AlphaFoldDB" id="A0A7V8NUI0"/>
<feature type="domain" description="Carboxymuconolactone decarboxylase-like" evidence="1">
    <location>
        <begin position="24"/>
        <end position="106"/>
    </location>
</feature>
<dbReference type="InterPro" id="IPR029032">
    <property type="entry name" value="AhpD-like"/>
</dbReference>
<accession>A0A7V8NUI0</accession>
<reference evidence="2" key="1">
    <citation type="submission" date="2020-06" db="EMBL/GenBank/DDBJ databases">
        <title>Legume-microbial interactions unlock mineral nutrients during tropical forest succession.</title>
        <authorList>
            <person name="Epihov D.Z."/>
        </authorList>
    </citation>
    <scope>NUCLEOTIDE SEQUENCE [LARGE SCALE GENOMIC DNA]</scope>
    <source>
        <strain evidence="2">Pan2503</strain>
    </source>
</reference>
<dbReference type="Proteomes" id="UP000567293">
    <property type="component" value="Unassembled WGS sequence"/>
</dbReference>
<dbReference type="EMBL" id="JACDQQ010002172">
    <property type="protein sequence ID" value="MBA0087768.1"/>
    <property type="molecule type" value="Genomic_DNA"/>
</dbReference>
<sequence>MVMDWNQYHKEIGARVGDLAKLSPDTVKGYQTLSAANSKTSKLGEKTRQLISLAVAVTTRCDGCIVFHTDAALKAGATREEIAEALGVAVSMNAGAALIYSSRVLDAVEAKSAAHA</sequence>
<dbReference type="PANTHER" id="PTHR33930">
    <property type="entry name" value="ALKYL HYDROPEROXIDE REDUCTASE AHPD"/>
    <property type="match status" value="1"/>
</dbReference>
<comment type="caution">
    <text evidence="2">The sequence shown here is derived from an EMBL/GenBank/DDBJ whole genome shotgun (WGS) entry which is preliminary data.</text>
</comment>
<evidence type="ECO:0000313" key="3">
    <source>
        <dbReference type="Proteomes" id="UP000567293"/>
    </source>
</evidence>
<name>A0A7V8NUI0_9BACT</name>
<dbReference type="InterPro" id="IPR003779">
    <property type="entry name" value="CMD-like"/>
</dbReference>
<evidence type="ECO:0000313" key="2">
    <source>
        <dbReference type="EMBL" id="MBA0087768.1"/>
    </source>
</evidence>